<name>A0A401GNM6_9APHY</name>
<dbReference type="RefSeq" id="XP_027614754.1">
    <property type="nucleotide sequence ID" value="XM_027758953.1"/>
</dbReference>
<dbReference type="OrthoDB" id="3197626at2759"/>
<evidence type="ECO:0000256" key="1">
    <source>
        <dbReference type="SAM" id="MobiDB-lite"/>
    </source>
</evidence>
<organism evidence="3 4">
    <name type="scientific">Sparassis crispa</name>
    <dbReference type="NCBI Taxonomy" id="139825"/>
    <lineage>
        <taxon>Eukaryota</taxon>
        <taxon>Fungi</taxon>
        <taxon>Dikarya</taxon>
        <taxon>Basidiomycota</taxon>
        <taxon>Agaricomycotina</taxon>
        <taxon>Agaricomycetes</taxon>
        <taxon>Polyporales</taxon>
        <taxon>Sparassidaceae</taxon>
        <taxon>Sparassis</taxon>
    </lineage>
</organism>
<evidence type="ECO:0000256" key="2">
    <source>
        <dbReference type="SAM" id="Phobius"/>
    </source>
</evidence>
<sequence>MVDWSSEAELAVDADAFTKLMHCLAGVYFWEFAVSLEFDWAFLAGKKQFNWRLIFYWLGRYCLFFAMIGILTALDVTSEINCQALYTFNQLAGDAAVGLASINLSLRTMAIWSQNRYIVILLVIVILGHWALILQGRSSNTILAATFIYSMCFDALVMTLSALKLAPRAGHSQLIRLLFKDGLIYFLVAFIANLIATVFMLLDLNSVMSVVFNVPAAVASTIVASRAVRRLSKFTPNGAQVYSSTSGGFHTAANPAASHHTYNHPMGPKSLSGGVHVQMQTFAVADEGSPYGVPDVESRKIGDIESGEDAASDIKPQVL</sequence>
<dbReference type="Proteomes" id="UP000287166">
    <property type="component" value="Unassembled WGS sequence"/>
</dbReference>
<keyword evidence="2" id="KW-0812">Transmembrane</keyword>
<reference evidence="3 4" key="1">
    <citation type="journal article" date="2018" name="Sci. Rep.">
        <title>Genome sequence of the cauliflower mushroom Sparassis crispa (Hanabiratake) and its association with beneficial usage.</title>
        <authorList>
            <person name="Kiyama R."/>
            <person name="Furutani Y."/>
            <person name="Kawaguchi K."/>
            <person name="Nakanishi T."/>
        </authorList>
    </citation>
    <scope>NUCLEOTIDE SEQUENCE [LARGE SCALE GENOMIC DNA]</scope>
</reference>
<dbReference type="AlphaFoldDB" id="A0A401GNM6"/>
<accession>A0A401GNM6</accession>
<feature type="transmembrane region" description="Helical" evidence="2">
    <location>
        <begin position="183"/>
        <end position="202"/>
    </location>
</feature>
<gene>
    <name evidence="3" type="ORF">SCP_0508980</name>
</gene>
<feature type="transmembrane region" description="Helical" evidence="2">
    <location>
        <begin position="118"/>
        <end position="136"/>
    </location>
</feature>
<feature type="transmembrane region" description="Helical" evidence="2">
    <location>
        <begin position="208"/>
        <end position="228"/>
    </location>
</feature>
<protein>
    <recommendedName>
        <fullName evidence="5">Transmembrane protein</fullName>
    </recommendedName>
</protein>
<feature type="transmembrane region" description="Helical" evidence="2">
    <location>
        <begin position="53"/>
        <end position="74"/>
    </location>
</feature>
<keyword evidence="4" id="KW-1185">Reference proteome</keyword>
<dbReference type="EMBL" id="BFAD01000005">
    <property type="protein sequence ID" value="GBE83841.1"/>
    <property type="molecule type" value="Genomic_DNA"/>
</dbReference>
<dbReference type="InParanoid" id="A0A401GNM6"/>
<feature type="region of interest" description="Disordered" evidence="1">
    <location>
        <begin position="288"/>
        <end position="319"/>
    </location>
</feature>
<keyword evidence="2" id="KW-0472">Membrane</keyword>
<proteinExistence type="predicted"/>
<evidence type="ECO:0008006" key="5">
    <source>
        <dbReference type="Google" id="ProtNLM"/>
    </source>
</evidence>
<feature type="transmembrane region" description="Helical" evidence="2">
    <location>
        <begin position="142"/>
        <end position="163"/>
    </location>
</feature>
<dbReference type="STRING" id="139825.A0A401GNM6"/>
<evidence type="ECO:0000313" key="4">
    <source>
        <dbReference type="Proteomes" id="UP000287166"/>
    </source>
</evidence>
<keyword evidence="2" id="KW-1133">Transmembrane helix</keyword>
<evidence type="ECO:0000313" key="3">
    <source>
        <dbReference type="EMBL" id="GBE83841.1"/>
    </source>
</evidence>
<comment type="caution">
    <text evidence="3">The sequence shown here is derived from an EMBL/GenBank/DDBJ whole genome shotgun (WGS) entry which is preliminary data.</text>
</comment>
<dbReference type="GeneID" id="38780758"/>